<evidence type="ECO:0000313" key="3">
    <source>
        <dbReference type="Proteomes" id="UP000507979"/>
    </source>
</evidence>
<dbReference type="AlphaFoldDB" id="A0A6J5B0B4"/>
<keyword evidence="1" id="KW-0472">Membrane</keyword>
<proteinExistence type="predicted"/>
<keyword evidence="3" id="KW-1185">Reference proteome</keyword>
<protein>
    <submittedName>
        <fullName evidence="2">Uncharacterized protein</fullName>
    </submittedName>
</protein>
<dbReference type="Proteomes" id="UP000507979">
    <property type="component" value="Unassembled WGS sequence"/>
</dbReference>
<gene>
    <name evidence="2" type="ORF">LMG26845_04506</name>
</gene>
<keyword evidence="1" id="KW-0812">Transmembrane</keyword>
<accession>A0A6J5B0B4</accession>
<keyword evidence="1" id="KW-1133">Transmembrane helix</keyword>
<organism evidence="2 3">
    <name type="scientific">Achromobacter insuavis</name>
    <dbReference type="NCBI Taxonomy" id="1287735"/>
    <lineage>
        <taxon>Bacteria</taxon>
        <taxon>Pseudomonadati</taxon>
        <taxon>Pseudomonadota</taxon>
        <taxon>Betaproteobacteria</taxon>
        <taxon>Burkholderiales</taxon>
        <taxon>Alcaligenaceae</taxon>
        <taxon>Achromobacter</taxon>
    </lineage>
</organism>
<reference evidence="2 3" key="1">
    <citation type="submission" date="2020-04" db="EMBL/GenBank/DDBJ databases">
        <authorList>
            <person name="De Canck E."/>
        </authorList>
    </citation>
    <scope>NUCLEOTIDE SEQUENCE [LARGE SCALE GENOMIC DNA]</scope>
    <source>
        <strain evidence="2 3">LMG 26845</strain>
    </source>
</reference>
<feature type="transmembrane region" description="Helical" evidence="1">
    <location>
        <begin position="54"/>
        <end position="74"/>
    </location>
</feature>
<dbReference type="EMBL" id="CADIJR010000055">
    <property type="protein sequence ID" value="CAB3685966.1"/>
    <property type="molecule type" value="Genomic_DNA"/>
</dbReference>
<evidence type="ECO:0000256" key="1">
    <source>
        <dbReference type="SAM" id="Phobius"/>
    </source>
</evidence>
<sequence>MMPAGISMAMNSTRPLKVIIRWNGKPSTDSALWPSIQARCPPFFGRKVKKSANIFLCVMMPLMMATSMNMPAMLASQRPHGNAVSSSKWKR</sequence>
<evidence type="ECO:0000313" key="2">
    <source>
        <dbReference type="EMBL" id="CAB3685966.1"/>
    </source>
</evidence>
<name>A0A6J5B0B4_9BURK</name>